<proteinExistence type="predicted"/>
<sequence>MERRDFMAAFGAAAVLAASDRVLADMEHSMHPPKYKTLQDDCGHCVATANDCLRHCIGMLAMKDYSMTGCINTAYQVVAACGALQALAAVNSPQVSAFAKATAEICAACQKECEKFPDTAECKSCADSCKACAEECRKISA</sequence>
<dbReference type="PANTHER" id="PTHR37310:SF1">
    <property type="entry name" value="CYTOPLASMIC PROTEIN"/>
    <property type="match status" value="1"/>
</dbReference>
<accession>A0A2S6MUV3</accession>
<dbReference type="Gene3D" id="1.20.1270.360">
    <property type="match status" value="1"/>
</dbReference>
<name>A0A2S6MUV3_9HYPH</name>
<dbReference type="EMBL" id="NHSJ01000136">
    <property type="protein sequence ID" value="PPQ26143.1"/>
    <property type="molecule type" value="Genomic_DNA"/>
</dbReference>
<keyword evidence="2" id="KW-1185">Reference proteome</keyword>
<organism evidence="1 2">
    <name type="scientific">Rhodoblastus sphagnicola</name>
    <dbReference type="NCBI Taxonomy" id="333368"/>
    <lineage>
        <taxon>Bacteria</taxon>
        <taxon>Pseudomonadati</taxon>
        <taxon>Pseudomonadota</taxon>
        <taxon>Alphaproteobacteria</taxon>
        <taxon>Hyphomicrobiales</taxon>
        <taxon>Rhodoblastaceae</taxon>
        <taxon>Rhodoblastus</taxon>
    </lineage>
</organism>
<dbReference type="Proteomes" id="UP000239089">
    <property type="component" value="Unassembled WGS sequence"/>
</dbReference>
<comment type="caution">
    <text evidence="1">The sequence shown here is derived from an EMBL/GenBank/DDBJ whole genome shotgun (WGS) entry which is preliminary data.</text>
</comment>
<dbReference type="InterPro" id="IPR005560">
    <property type="entry name" value="Csp_YhjQ"/>
</dbReference>
<dbReference type="AlphaFoldDB" id="A0A2S6MUV3"/>
<protein>
    <recommendedName>
        <fullName evidence="3">Ferredoxin</fullName>
    </recommendedName>
</protein>
<evidence type="ECO:0008006" key="3">
    <source>
        <dbReference type="Google" id="ProtNLM"/>
    </source>
</evidence>
<evidence type="ECO:0000313" key="1">
    <source>
        <dbReference type="EMBL" id="PPQ26143.1"/>
    </source>
</evidence>
<dbReference type="InterPro" id="IPR030913">
    <property type="entry name" value="Csp1_Cys_rich"/>
</dbReference>
<dbReference type="Pfam" id="PF03860">
    <property type="entry name" value="Csp"/>
    <property type="match status" value="1"/>
</dbReference>
<gene>
    <name evidence="1" type="ORF">CCR94_23050</name>
</gene>
<dbReference type="PANTHER" id="PTHR37310">
    <property type="entry name" value="CYTOPLASMIC PROTEIN-RELATED"/>
    <property type="match status" value="1"/>
</dbReference>
<dbReference type="NCBIfam" id="TIGR04401">
    <property type="entry name" value="TAT_Cys_rich"/>
    <property type="match status" value="1"/>
</dbReference>
<reference evidence="1 2" key="1">
    <citation type="journal article" date="2018" name="Arch. Microbiol.">
        <title>New insights into the metabolic potential of the phototrophic purple bacterium Rhodopila globiformis DSM 161(T) from its draft genome sequence and evidence for a vanadium-dependent nitrogenase.</title>
        <authorList>
            <person name="Imhoff J.F."/>
            <person name="Rahn T."/>
            <person name="Kunzel S."/>
            <person name="Neulinger S.C."/>
        </authorList>
    </citation>
    <scope>NUCLEOTIDE SEQUENCE [LARGE SCALE GENOMIC DNA]</scope>
    <source>
        <strain evidence="1 2">DSM 16996</strain>
    </source>
</reference>
<evidence type="ECO:0000313" key="2">
    <source>
        <dbReference type="Proteomes" id="UP000239089"/>
    </source>
</evidence>
<dbReference type="OrthoDB" id="7997481at2"/>
<dbReference type="RefSeq" id="WP_104510637.1">
    <property type="nucleotide sequence ID" value="NZ_JACIGC010000018.1"/>
</dbReference>